<gene>
    <name evidence="2" type="ORF">EK386_10970</name>
</gene>
<keyword evidence="1" id="KW-1133">Transmembrane helix</keyword>
<accession>A0A432LBC7</accession>
<proteinExistence type="predicted"/>
<dbReference type="Proteomes" id="UP000287910">
    <property type="component" value="Unassembled WGS sequence"/>
</dbReference>
<name>A0A432LBC7_9BACI</name>
<keyword evidence="1" id="KW-0472">Membrane</keyword>
<keyword evidence="1" id="KW-0812">Transmembrane</keyword>
<evidence type="ECO:0000313" key="2">
    <source>
        <dbReference type="EMBL" id="RUL51859.1"/>
    </source>
</evidence>
<dbReference type="AlphaFoldDB" id="A0A432LBC7"/>
<sequence>MFGVWTIPALIAGIILVFISYYLTVGVMKKVERRAAITDTPISKVIRDHPIALNPIILSYVVFLAFTGIIIFYYWAKYGY</sequence>
<feature type="transmembrane region" description="Helical" evidence="1">
    <location>
        <begin position="6"/>
        <end position="24"/>
    </location>
</feature>
<organism evidence="2 3">
    <name type="scientific">Lysinibacillus antri</name>
    <dbReference type="NCBI Taxonomy" id="2498145"/>
    <lineage>
        <taxon>Bacteria</taxon>
        <taxon>Bacillati</taxon>
        <taxon>Bacillota</taxon>
        <taxon>Bacilli</taxon>
        <taxon>Bacillales</taxon>
        <taxon>Bacillaceae</taxon>
        <taxon>Lysinibacillus</taxon>
    </lineage>
</organism>
<reference evidence="2 3" key="1">
    <citation type="submission" date="2018-12" db="EMBL/GenBank/DDBJ databases">
        <title>Lysinibacillus antri sp. nov., isolated from a cave soil.</title>
        <authorList>
            <person name="Narsing Rao M.P."/>
            <person name="Zhang H."/>
            <person name="Dong Z.-Y."/>
            <person name="Niu X.-K."/>
            <person name="Zhang K."/>
            <person name="Fang B.-Z."/>
            <person name="Kang Y.-Q."/>
            <person name="Xiao M."/>
            <person name="Li W.-J."/>
        </authorList>
    </citation>
    <scope>NUCLEOTIDE SEQUENCE [LARGE SCALE GENOMIC DNA]</scope>
    <source>
        <strain evidence="2 3">SYSU K30002</strain>
    </source>
</reference>
<protein>
    <submittedName>
        <fullName evidence="2">Short-chain dehydrogenase</fullName>
    </submittedName>
</protein>
<evidence type="ECO:0000256" key="1">
    <source>
        <dbReference type="SAM" id="Phobius"/>
    </source>
</evidence>
<dbReference type="RefSeq" id="WP_126659215.1">
    <property type="nucleotide sequence ID" value="NZ_RYYR01000013.1"/>
</dbReference>
<keyword evidence="3" id="KW-1185">Reference proteome</keyword>
<dbReference type="EMBL" id="RYYR01000013">
    <property type="protein sequence ID" value="RUL51859.1"/>
    <property type="molecule type" value="Genomic_DNA"/>
</dbReference>
<feature type="transmembrane region" description="Helical" evidence="1">
    <location>
        <begin position="51"/>
        <end position="76"/>
    </location>
</feature>
<evidence type="ECO:0000313" key="3">
    <source>
        <dbReference type="Proteomes" id="UP000287910"/>
    </source>
</evidence>
<comment type="caution">
    <text evidence="2">The sequence shown here is derived from an EMBL/GenBank/DDBJ whole genome shotgun (WGS) entry which is preliminary data.</text>
</comment>